<feature type="domain" description="NarX-like N-terminal" evidence="5">
    <location>
        <begin position="46"/>
        <end position="126"/>
    </location>
</feature>
<keyword evidence="7" id="KW-1185">Reference proteome</keyword>
<dbReference type="EMBL" id="CP101527">
    <property type="protein sequence ID" value="UZW75021.1"/>
    <property type="molecule type" value="Genomic_DNA"/>
</dbReference>
<dbReference type="AlphaFoldDB" id="A0A9E8KJG3"/>
<dbReference type="InterPro" id="IPR029095">
    <property type="entry name" value="NarX-like_N"/>
</dbReference>
<evidence type="ECO:0000256" key="3">
    <source>
        <dbReference type="ARBA" id="ARBA00022989"/>
    </source>
</evidence>
<organism evidence="6 7">
    <name type="scientific">Alkalimarinus sediminis</name>
    <dbReference type="NCBI Taxonomy" id="1632866"/>
    <lineage>
        <taxon>Bacteria</taxon>
        <taxon>Pseudomonadati</taxon>
        <taxon>Pseudomonadota</taxon>
        <taxon>Gammaproteobacteria</taxon>
        <taxon>Alteromonadales</taxon>
        <taxon>Alteromonadaceae</taxon>
        <taxon>Alkalimarinus</taxon>
    </lineage>
</organism>
<keyword evidence="4" id="KW-0472">Membrane</keyword>
<accession>A0A9E8KJG3</accession>
<evidence type="ECO:0000256" key="2">
    <source>
        <dbReference type="ARBA" id="ARBA00022692"/>
    </source>
</evidence>
<dbReference type="GO" id="GO:0016020">
    <property type="term" value="C:membrane"/>
    <property type="evidence" value="ECO:0007669"/>
    <property type="project" value="UniProtKB-SubCell"/>
</dbReference>
<keyword evidence="2" id="KW-0812">Transmembrane</keyword>
<feature type="domain" description="NarX-like N-terminal" evidence="5">
    <location>
        <begin position="163"/>
        <end position="246"/>
    </location>
</feature>
<proteinExistence type="predicted"/>
<evidence type="ECO:0000313" key="7">
    <source>
        <dbReference type="Proteomes" id="UP001164472"/>
    </source>
</evidence>
<evidence type="ECO:0000256" key="4">
    <source>
        <dbReference type="ARBA" id="ARBA00023136"/>
    </source>
</evidence>
<dbReference type="Gene3D" id="1.20.120.960">
    <property type="entry name" value="Histidine kinase NarX, sensor domain"/>
    <property type="match status" value="1"/>
</dbReference>
<reference evidence="6" key="1">
    <citation type="submission" date="2022-07" db="EMBL/GenBank/DDBJ databases">
        <title>Alkalimarinus sp. nov., isolated from gut of a Alitta virens.</title>
        <authorList>
            <person name="Yang A.I."/>
            <person name="Shin N.-R."/>
        </authorList>
    </citation>
    <scope>NUCLEOTIDE SEQUENCE</scope>
    <source>
        <strain evidence="6">FA028</strain>
    </source>
</reference>
<dbReference type="RefSeq" id="WP_251812317.1">
    <property type="nucleotide sequence ID" value="NZ_CP101527.1"/>
</dbReference>
<dbReference type="Pfam" id="PF13675">
    <property type="entry name" value="PilJ"/>
    <property type="match status" value="2"/>
</dbReference>
<evidence type="ECO:0000259" key="5">
    <source>
        <dbReference type="Pfam" id="PF13675"/>
    </source>
</evidence>
<dbReference type="Proteomes" id="UP001164472">
    <property type="component" value="Chromosome"/>
</dbReference>
<protein>
    <submittedName>
        <fullName evidence="6">Type IV pili methyl-accepting chemotaxis transducer N-terminal domain-containing protein</fullName>
    </submittedName>
</protein>
<name>A0A9E8KJG3_9ALTE</name>
<dbReference type="InterPro" id="IPR042295">
    <property type="entry name" value="NarX-like_N_sf"/>
</dbReference>
<keyword evidence="3" id="KW-1133">Transmembrane helix</keyword>
<evidence type="ECO:0000256" key="1">
    <source>
        <dbReference type="ARBA" id="ARBA00004141"/>
    </source>
</evidence>
<gene>
    <name evidence="6" type="ORF">NNL22_18680</name>
</gene>
<sequence>MLFCAISDTKNTPVVARVIPISFLLLAFALLLSMSAIPTIAYSKALTVDSLINKAGRQRMLTQRIVKSYLLIGQDVATDTAQEQLDSSVALFEQQLEELEESSPNQTISRSLNEVREQWNTFRMLAISKPEKENAVNIIKEGERALNKCEKVVKLFEQQSGNQKGKLINLSGRQRMLSQRIGMFYAAKSWNVKSDQIDSAFTKAIKEYDGALKVLLASKLNTNEINSALEKVNAQWEFSRSGFEQIENSRYVPFIIQVTTESMLKKMNKITGMYESLSEQSIANI</sequence>
<evidence type="ECO:0000313" key="6">
    <source>
        <dbReference type="EMBL" id="UZW75021.1"/>
    </source>
</evidence>
<dbReference type="KEGG" id="asem:NNL22_18680"/>
<comment type="subcellular location">
    <subcellularLocation>
        <location evidence="1">Membrane</location>
        <topology evidence="1">Multi-pass membrane protein</topology>
    </subcellularLocation>
</comment>